<feature type="region of interest" description="Disordered" evidence="1">
    <location>
        <begin position="18"/>
        <end position="64"/>
    </location>
</feature>
<accession>A0ABN8ZLX2</accession>
<organism evidence="2 3">
    <name type="scientific">Rangifer tarandus platyrhynchus</name>
    <name type="common">Svalbard reindeer</name>
    <dbReference type="NCBI Taxonomy" id="3082113"/>
    <lineage>
        <taxon>Eukaryota</taxon>
        <taxon>Metazoa</taxon>
        <taxon>Chordata</taxon>
        <taxon>Craniata</taxon>
        <taxon>Vertebrata</taxon>
        <taxon>Euteleostomi</taxon>
        <taxon>Mammalia</taxon>
        <taxon>Eutheria</taxon>
        <taxon>Laurasiatheria</taxon>
        <taxon>Artiodactyla</taxon>
        <taxon>Ruminantia</taxon>
        <taxon>Pecora</taxon>
        <taxon>Cervidae</taxon>
        <taxon>Odocoileinae</taxon>
        <taxon>Rangifer</taxon>
    </lineage>
</organism>
<dbReference type="EMBL" id="OX459940">
    <property type="protein sequence ID" value="CAI9174759.1"/>
    <property type="molecule type" value="Genomic_DNA"/>
</dbReference>
<evidence type="ECO:0000256" key="1">
    <source>
        <dbReference type="SAM" id="MobiDB-lite"/>
    </source>
</evidence>
<proteinExistence type="predicted"/>
<keyword evidence="3" id="KW-1185">Reference proteome</keyword>
<feature type="region of interest" description="Disordered" evidence="1">
    <location>
        <begin position="98"/>
        <end position="119"/>
    </location>
</feature>
<evidence type="ECO:0000313" key="3">
    <source>
        <dbReference type="Proteomes" id="UP001176941"/>
    </source>
</evidence>
<dbReference type="Proteomes" id="UP001176941">
    <property type="component" value="Chromosome 4"/>
</dbReference>
<sequence length="271" mass="28419">MGPRVMGARLSPRECRARLGAAPWDLETRGKTRTGAVRPPNCGDERESPPGPPAPGLRAGSRAVPEVGRGRSGLLGGWAPAEFSILSTVCLARRLSFPQTRPPVSRSPRGGPGLASASRHARPWPCALSVPWPVFPRGPRRGRQGGCAEAALGPERQPQALHPREPAPAVGEVCSGSLKLGAKSPRFSWSPTAMIYQGLVSFFIEMLARVKGSVHSLPGAARPGARGYPSNLASLSSSSRAPSLPAWPPPASLFSASLHPGPHSPCETSKL</sequence>
<name>A0ABN8ZLX2_RANTA</name>
<evidence type="ECO:0000313" key="2">
    <source>
        <dbReference type="EMBL" id="CAI9174759.1"/>
    </source>
</evidence>
<reference evidence="2" key="1">
    <citation type="submission" date="2023-04" db="EMBL/GenBank/DDBJ databases">
        <authorList>
            <consortium name="ELIXIR-Norway"/>
        </authorList>
    </citation>
    <scope>NUCLEOTIDE SEQUENCE [LARGE SCALE GENOMIC DNA]</scope>
</reference>
<gene>
    <name evidence="2" type="ORF">MRATA1EN1_LOCUS23721</name>
</gene>
<protein>
    <submittedName>
        <fullName evidence="2">Uncharacterized protein</fullName>
    </submittedName>
</protein>